<dbReference type="OrthoDB" id="1671079at2759"/>
<keyword evidence="8" id="KW-0443">Lipid metabolism</keyword>
<sequence>MATASFPFPFVQKCASIGRDKQTVVADMDGTLLIGRSSFPYFAMVAFEVGGILRLLFLLLASPFTGLLYYFVSESAGIQVLIFASFLGMKVSDIFESVARAVLSKFYSSDLHPESWRVFSSCGKRCVLTANPS</sequence>
<dbReference type="GO" id="GO:0008654">
    <property type="term" value="P:phospholipid biosynthetic process"/>
    <property type="evidence" value="ECO:0007669"/>
    <property type="project" value="UniProtKB-KW"/>
</dbReference>
<evidence type="ECO:0000256" key="10">
    <source>
        <dbReference type="ARBA" id="ARBA00023315"/>
    </source>
</evidence>
<dbReference type="PANTHER" id="PTHR15486:SF96">
    <property type="entry name" value="LIPID DROPLET-REGULATING VLDL ASSEMBLY FACTOR AUP1"/>
    <property type="match status" value="1"/>
</dbReference>
<keyword evidence="10" id="KW-0012">Acyltransferase</keyword>
<evidence type="ECO:0000256" key="4">
    <source>
        <dbReference type="ARBA" id="ARBA00022679"/>
    </source>
</evidence>
<keyword evidence="7 11" id="KW-0472">Membrane</keyword>
<evidence type="ECO:0000256" key="2">
    <source>
        <dbReference type="ARBA" id="ARBA00007937"/>
    </source>
</evidence>
<keyword evidence="14" id="KW-1185">Reference proteome</keyword>
<evidence type="ECO:0000256" key="11">
    <source>
        <dbReference type="SAM" id="Phobius"/>
    </source>
</evidence>
<keyword evidence="8" id="KW-0594">Phospholipid biosynthesis</keyword>
<keyword evidence="3" id="KW-0444">Lipid biosynthesis</keyword>
<evidence type="ECO:0000256" key="3">
    <source>
        <dbReference type="ARBA" id="ARBA00022516"/>
    </source>
</evidence>
<evidence type="ECO:0000256" key="6">
    <source>
        <dbReference type="ARBA" id="ARBA00022989"/>
    </source>
</evidence>
<evidence type="ECO:0000256" key="5">
    <source>
        <dbReference type="ARBA" id="ARBA00022692"/>
    </source>
</evidence>
<evidence type="ECO:0000256" key="1">
    <source>
        <dbReference type="ARBA" id="ARBA00004370"/>
    </source>
</evidence>
<comment type="caution">
    <text evidence="13">The sequence shown here is derived from an EMBL/GenBank/DDBJ whole genome shotgun (WGS) entry which is preliminary data.</text>
</comment>
<evidence type="ECO:0000256" key="9">
    <source>
        <dbReference type="ARBA" id="ARBA00023264"/>
    </source>
</evidence>
<dbReference type="Proteomes" id="UP000187203">
    <property type="component" value="Unassembled WGS sequence"/>
</dbReference>
<feature type="domain" description="Glycerol-3-phosphate acyltransferase RAM2/GPAT1-8 HAD-like" evidence="12">
    <location>
        <begin position="23"/>
        <end position="132"/>
    </location>
</feature>
<keyword evidence="5 11" id="KW-0812">Transmembrane</keyword>
<dbReference type="EMBL" id="AWUE01023065">
    <property type="protein sequence ID" value="OMO55012.1"/>
    <property type="molecule type" value="Genomic_DNA"/>
</dbReference>
<reference evidence="14" key="1">
    <citation type="submission" date="2013-09" db="EMBL/GenBank/DDBJ databases">
        <title>Corchorus olitorius genome sequencing.</title>
        <authorList>
            <person name="Alam M."/>
            <person name="Haque M.S."/>
            <person name="Islam M.S."/>
            <person name="Emdad E.M."/>
            <person name="Islam M.M."/>
            <person name="Ahmed B."/>
            <person name="Halim A."/>
            <person name="Hossen Q.M.M."/>
            <person name="Hossain M.Z."/>
            <person name="Ahmed R."/>
            <person name="Khan M.M."/>
            <person name="Islam R."/>
            <person name="Rashid M.M."/>
            <person name="Khan S.A."/>
            <person name="Rahman M.S."/>
            <person name="Alam M."/>
            <person name="Yahiya A.S."/>
            <person name="Khan M.S."/>
            <person name="Azam M.S."/>
            <person name="Haque T."/>
            <person name="Lashkar M.Z.H."/>
            <person name="Akhand A.I."/>
            <person name="Morshed G."/>
            <person name="Roy S."/>
            <person name="Uddin K.S."/>
            <person name="Rabeya T."/>
            <person name="Hossain A.S."/>
            <person name="Chowdhury A."/>
            <person name="Snigdha A.R."/>
            <person name="Mortoza M.S."/>
            <person name="Matin S.A."/>
            <person name="Hoque S.M.E."/>
            <person name="Islam M.K."/>
            <person name="Roy D.K."/>
            <person name="Haider R."/>
            <person name="Moosa M.M."/>
            <person name="Elias S.M."/>
            <person name="Hasan A.M."/>
            <person name="Jahan S."/>
            <person name="Shafiuddin M."/>
            <person name="Mahmood N."/>
            <person name="Shommy N.S."/>
        </authorList>
    </citation>
    <scope>NUCLEOTIDE SEQUENCE [LARGE SCALE GENOMIC DNA]</scope>
    <source>
        <strain evidence="14">cv. O-4</strain>
    </source>
</reference>
<keyword evidence="4" id="KW-0808">Transferase</keyword>
<feature type="transmembrane region" description="Helical" evidence="11">
    <location>
        <begin position="67"/>
        <end position="87"/>
    </location>
</feature>
<comment type="subcellular location">
    <subcellularLocation>
        <location evidence="1">Membrane</location>
    </subcellularLocation>
</comment>
<proteinExistence type="inferred from homology"/>
<dbReference type="GO" id="GO:0090447">
    <property type="term" value="F:glycerol-3-phosphate 2-O-acyltransferase activity"/>
    <property type="evidence" value="ECO:0007669"/>
    <property type="project" value="TreeGrafter"/>
</dbReference>
<dbReference type="Pfam" id="PF23270">
    <property type="entry name" value="HAD_RAM2_N"/>
    <property type="match status" value="1"/>
</dbReference>
<evidence type="ECO:0000256" key="7">
    <source>
        <dbReference type="ARBA" id="ARBA00023136"/>
    </source>
</evidence>
<evidence type="ECO:0000313" key="14">
    <source>
        <dbReference type="Proteomes" id="UP000187203"/>
    </source>
</evidence>
<keyword evidence="9" id="KW-1208">Phospholipid metabolism</keyword>
<dbReference type="GO" id="GO:0016791">
    <property type="term" value="F:phosphatase activity"/>
    <property type="evidence" value="ECO:0007669"/>
    <property type="project" value="TreeGrafter"/>
</dbReference>
<name>A0A1R3GA90_9ROSI</name>
<evidence type="ECO:0000256" key="8">
    <source>
        <dbReference type="ARBA" id="ARBA00023209"/>
    </source>
</evidence>
<organism evidence="13 14">
    <name type="scientific">Corchorus olitorius</name>
    <dbReference type="NCBI Taxonomy" id="93759"/>
    <lineage>
        <taxon>Eukaryota</taxon>
        <taxon>Viridiplantae</taxon>
        <taxon>Streptophyta</taxon>
        <taxon>Embryophyta</taxon>
        <taxon>Tracheophyta</taxon>
        <taxon>Spermatophyta</taxon>
        <taxon>Magnoliopsida</taxon>
        <taxon>eudicotyledons</taxon>
        <taxon>Gunneridae</taxon>
        <taxon>Pentapetalae</taxon>
        <taxon>rosids</taxon>
        <taxon>malvids</taxon>
        <taxon>Malvales</taxon>
        <taxon>Malvaceae</taxon>
        <taxon>Grewioideae</taxon>
        <taxon>Apeibeae</taxon>
        <taxon>Corchorus</taxon>
    </lineage>
</organism>
<dbReference type="AlphaFoldDB" id="A0A1R3GA90"/>
<feature type="transmembrane region" description="Helical" evidence="11">
    <location>
        <begin position="41"/>
        <end position="61"/>
    </location>
</feature>
<dbReference type="InterPro" id="IPR056462">
    <property type="entry name" value="HAD_RAM2/GPAT1-8"/>
</dbReference>
<evidence type="ECO:0000313" key="13">
    <source>
        <dbReference type="EMBL" id="OMO55012.1"/>
    </source>
</evidence>
<protein>
    <submittedName>
        <fullName evidence="13">Glycerol-3-phosphate 2-O-acyltransferase 6-like protein</fullName>
    </submittedName>
</protein>
<accession>A0A1R3GA90</accession>
<keyword evidence="6 11" id="KW-1133">Transmembrane helix</keyword>
<dbReference type="GO" id="GO:0016020">
    <property type="term" value="C:membrane"/>
    <property type="evidence" value="ECO:0007669"/>
    <property type="project" value="UniProtKB-SubCell"/>
</dbReference>
<dbReference type="GO" id="GO:0010143">
    <property type="term" value="P:cutin biosynthetic process"/>
    <property type="evidence" value="ECO:0007669"/>
    <property type="project" value="TreeGrafter"/>
</dbReference>
<evidence type="ECO:0000259" key="12">
    <source>
        <dbReference type="Pfam" id="PF23270"/>
    </source>
</evidence>
<comment type="similarity">
    <text evidence="2">Belongs to the GPAT/DAPAT family.</text>
</comment>
<dbReference type="PANTHER" id="PTHR15486">
    <property type="entry name" value="ANCIENT UBIQUITOUS PROTEIN"/>
    <property type="match status" value="1"/>
</dbReference>
<dbReference type="STRING" id="93759.A0A1R3GA90"/>
<gene>
    <name evidence="13" type="ORF">COLO4_36234</name>
</gene>